<dbReference type="InterPro" id="IPR011583">
    <property type="entry name" value="Chitinase_II/V-like_cat"/>
</dbReference>
<dbReference type="Gene3D" id="3.20.20.80">
    <property type="entry name" value="Glycosidases"/>
    <property type="match status" value="1"/>
</dbReference>
<dbReference type="GeneID" id="105166378"/>
<evidence type="ECO:0000256" key="7">
    <source>
        <dbReference type="SAM" id="SignalP"/>
    </source>
</evidence>
<evidence type="ECO:0000259" key="8">
    <source>
        <dbReference type="PROSITE" id="PS51910"/>
    </source>
</evidence>
<dbReference type="FunFam" id="3.10.50.10:FF:000003">
    <property type="entry name" value="Class V chitinase CHIT5b"/>
    <property type="match status" value="1"/>
</dbReference>
<dbReference type="InterPro" id="IPR017853">
    <property type="entry name" value="GH"/>
</dbReference>
<dbReference type="SMART" id="SM00636">
    <property type="entry name" value="Glyco_18"/>
    <property type="match status" value="1"/>
</dbReference>
<dbReference type="InterPro" id="IPR001579">
    <property type="entry name" value="Glyco_hydro_18_chit_AS"/>
</dbReference>
<keyword evidence="4" id="KW-0325">Glycoprotein</keyword>
<dbReference type="PROSITE" id="PS51910">
    <property type="entry name" value="GH18_2"/>
    <property type="match status" value="1"/>
</dbReference>
<evidence type="ECO:0000256" key="4">
    <source>
        <dbReference type="ARBA" id="ARBA00023180"/>
    </source>
</evidence>
<keyword evidence="9" id="KW-1185">Reference proteome</keyword>
<gene>
    <name evidence="10" type="primary">LOC105166378</name>
</gene>
<keyword evidence="2 7" id="KW-0732">Signal</keyword>
<comment type="similarity">
    <text evidence="1">Belongs to the glycosyl hydrolase 18 family. Chitinase class V subfamily.</text>
</comment>
<dbReference type="KEGG" id="sind:105166378"/>
<dbReference type="InterPro" id="IPR050314">
    <property type="entry name" value="Glycosyl_Hydrlase_18"/>
</dbReference>
<keyword evidence="5 6" id="KW-0326">Glycosidase</keyword>
<dbReference type="GO" id="GO:0004568">
    <property type="term" value="F:chitinase activity"/>
    <property type="evidence" value="ECO:0007669"/>
    <property type="project" value="TreeGrafter"/>
</dbReference>
<dbReference type="PROSITE" id="PS01095">
    <property type="entry name" value="GH18_1"/>
    <property type="match status" value="1"/>
</dbReference>
<dbReference type="InterPro" id="IPR001223">
    <property type="entry name" value="Glyco_hydro18_cat"/>
</dbReference>
<evidence type="ECO:0000313" key="9">
    <source>
        <dbReference type="Proteomes" id="UP000504604"/>
    </source>
</evidence>
<dbReference type="GO" id="GO:0008061">
    <property type="term" value="F:chitin binding"/>
    <property type="evidence" value="ECO:0007669"/>
    <property type="project" value="InterPro"/>
</dbReference>
<proteinExistence type="inferred from homology"/>
<dbReference type="Gene3D" id="3.10.50.10">
    <property type="match status" value="1"/>
</dbReference>
<dbReference type="FunCoup" id="A0A6I9TFN4">
    <property type="interactions" value="283"/>
</dbReference>
<evidence type="ECO:0000256" key="1">
    <source>
        <dbReference type="ARBA" id="ARBA00008682"/>
    </source>
</evidence>
<dbReference type="RefSeq" id="XP_011084017.2">
    <property type="nucleotide sequence ID" value="XM_011085715.2"/>
</dbReference>
<dbReference type="InterPro" id="IPR029070">
    <property type="entry name" value="Chitinase_insertion_sf"/>
</dbReference>
<dbReference type="Pfam" id="PF00704">
    <property type="entry name" value="Glyco_hydro_18"/>
    <property type="match status" value="1"/>
</dbReference>
<name>A0A6I9TFN4_SESIN</name>
<dbReference type="InParanoid" id="A0A6I9TFN4"/>
<dbReference type="PANTHER" id="PTHR11177:SF368">
    <property type="entry name" value="GH18 DOMAIN-CONTAINING PROTEIN"/>
    <property type="match status" value="1"/>
</dbReference>
<protein>
    <submittedName>
        <fullName evidence="10">Chitinase-like protein 3</fullName>
    </submittedName>
</protein>
<dbReference type="OrthoDB" id="76388at2759"/>
<dbReference type="GO" id="GO:0005576">
    <property type="term" value="C:extracellular region"/>
    <property type="evidence" value="ECO:0007669"/>
    <property type="project" value="TreeGrafter"/>
</dbReference>
<dbReference type="CDD" id="cd02879">
    <property type="entry name" value="GH18_plant_chitinase_class_V"/>
    <property type="match status" value="1"/>
</dbReference>
<evidence type="ECO:0000256" key="5">
    <source>
        <dbReference type="ARBA" id="ARBA00023295"/>
    </source>
</evidence>
<accession>A0A6I9TFN4</accession>
<keyword evidence="3 6" id="KW-0378">Hydrolase</keyword>
<sequence>MQEGSKTMANHVIFSLLLAFVIPFSAATSEYPGVAVSISLPPTQFSGALPPQIAFPPALRSLPPLPYHTVPPPISTPPSQLAAPPQISIAFPPSLPVPVPISMPPSQLGAPPQMPIAFPPSLPPLPPSGASPRGIKGAYWPSWQAESLPPSTIPTSYFTHLFYAFLLVDATSFQLLITEADQQWMANFPSPIHSASPPAKAILSIGGAGEGPGVFSNMVSNSDNRAAFIQSSIDTARKYGFDGLDIDWEFPSNPQDMLNLALFYKEWRSAVNHESLASGKPRLLLSSAVYFAADFFMPGDVPRTYPGDAIRNYVDFVSPMCYDYHGGWDPSATAAHALLYDKTSNVSTSHGISTWNGDGVPSKKIVMGMPVYGRTWQLKDPNQHGIGAPANGTGPGGGIMIYSAILGFNTENNATVVFDSATVSTYSYAGMNWIGYDDITSIGYKIKFAKARGLGGYFFWALGFDSNWDLARAASEAWDSVN</sequence>
<reference evidence="10" key="1">
    <citation type="submission" date="2025-08" db="UniProtKB">
        <authorList>
            <consortium name="RefSeq"/>
        </authorList>
    </citation>
    <scope>IDENTIFICATION</scope>
</reference>
<dbReference type="SUPFAM" id="SSF54556">
    <property type="entry name" value="Chitinase insertion domain"/>
    <property type="match status" value="1"/>
</dbReference>
<dbReference type="Proteomes" id="UP000504604">
    <property type="component" value="Linkage group LG7"/>
</dbReference>
<evidence type="ECO:0000256" key="6">
    <source>
        <dbReference type="RuleBase" id="RU000489"/>
    </source>
</evidence>
<organism evidence="9 10">
    <name type="scientific">Sesamum indicum</name>
    <name type="common">Oriental sesame</name>
    <name type="synonym">Sesamum orientale</name>
    <dbReference type="NCBI Taxonomy" id="4182"/>
    <lineage>
        <taxon>Eukaryota</taxon>
        <taxon>Viridiplantae</taxon>
        <taxon>Streptophyta</taxon>
        <taxon>Embryophyta</taxon>
        <taxon>Tracheophyta</taxon>
        <taxon>Spermatophyta</taxon>
        <taxon>Magnoliopsida</taxon>
        <taxon>eudicotyledons</taxon>
        <taxon>Gunneridae</taxon>
        <taxon>Pentapetalae</taxon>
        <taxon>asterids</taxon>
        <taxon>lamiids</taxon>
        <taxon>Lamiales</taxon>
        <taxon>Pedaliaceae</taxon>
        <taxon>Sesamum</taxon>
    </lineage>
</organism>
<dbReference type="GO" id="GO:0006032">
    <property type="term" value="P:chitin catabolic process"/>
    <property type="evidence" value="ECO:0007669"/>
    <property type="project" value="TreeGrafter"/>
</dbReference>
<feature type="domain" description="GH18" evidence="8">
    <location>
        <begin position="134"/>
        <end position="481"/>
    </location>
</feature>
<feature type="chain" id="PRO_5026654693" evidence="7">
    <location>
        <begin position="28"/>
        <end position="482"/>
    </location>
</feature>
<feature type="signal peptide" evidence="7">
    <location>
        <begin position="1"/>
        <end position="27"/>
    </location>
</feature>
<dbReference type="PANTHER" id="PTHR11177">
    <property type="entry name" value="CHITINASE"/>
    <property type="match status" value="1"/>
</dbReference>
<dbReference type="GO" id="GO:0005975">
    <property type="term" value="P:carbohydrate metabolic process"/>
    <property type="evidence" value="ECO:0007669"/>
    <property type="project" value="InterPro"/>
</dbReference>
<evidence type="ECO:0000256" key="3">
    <source>
        <dbReference type="ARBA" id="ARBA00022801"/>
    </source>
</evidence>
<dbReference type="AlphaFoldDB" id="A0A6I9TFN4"/>
<evidence type="ECO:0000256" key="2">
    <source>
        <dbReference type="ARBA" id="ARBA00022729"/>
    </source>
</evidence>
<dbReference type="SUPFAM" id="SSF51445">
    <property type="entry name" value="(Trans)glycosidases"/>
    <property type="match status" value="1"/>
</dbReference>
<evidence type="ECO:0000313" key="10">
    <source>
        <dbReference type="RefSeq" id="XP_011084017.2"/>
    </source>
</evidence>